<evidence type="ECO:0000313" key="1">
    <source>
        <dbReference type="EMBL" id="GAG10422.1"/>
    </source>
</evidence>
<comment type="caution">
    <text evidence="1">The sequence shown here is derived from an EMBL/GenBank/DDBJ whole genome shotgun (WGS) entry which is preliminary data.</text>
</comment>
<reference evidence="1" key="1">
    <citation type="journal article" date="2014" name="Front. Microbiol.">
        <title>High frequency of phylogenetically diverse reductive dehalogenase-homologous genes in deep subseafloor sedimentary metagenomes.</title>
        <authorList>
            <person name="Kawai M."/>
            <person name="Futagami T."/>
            <person name="Toyoda A."/>
            <person name="Takaki Y."/>
            <person name="Nishi S."/>
            <person name="Hori S."/>
            <person name="Arai W."/>
            <person name="Tsubouchi T."/>
            <person name="Morono Y."/>
            <person name="Uchiyama I."/>
            <person name="Ito T."/>
            <person name="Fujiyama A."/>
            <person name="Inagaki F."/>
            <person name="Takami H."/>
        </authorList>
    </citation>
    <scope>NUCLEOTIDE SEQUENCE</scope>
    <source>
        <strain evidence="1">Expedition CK06-06</strain>
    </source>
</reference>
<gene>
    <name evidence="1" type="ORF">S01H1_37172</name>
</gene>
<dbReference type="EMBL" id="BARS01023340">
    <property type="protein sequence ID" value="GAG10422.1"/>
    <property type="molecule type" value="Genomic_DNA"/>
</dbReference>
<accession>X0VGT4</accession>
<sequence>MGLVSVHPHAGSALAGGGQLEVAVVDRATGKPIPCRMHLSSGAGRPQRAGRTPFWHDHFVFDGKITLKLPKGNYFFELERGPEYVTRNGYFTIDDFADDSKQVDLRRFVDMSAHGWWS</sequence>
<name>X0VGT4_9ZZZZ</name>
<proteinExistence type="predicted"/>
<protein>
    <submittedName>
        <fullName evidence="1">Uncharacterized protein</fullName>
    </submittedName>
</protein>
<feature type="non-terminal residue" evidence="1">
    <location>
        <position position="118"/>
    </location>
</feature>
<organism evidence="1">
    <name type="scientific">marine sediment metagenome</name>
    <dbReference type="NCBI Taxonomy" id="412755"/>
    <lineage>
        <taxon>unclassified sequences</taxon>
        <taxon>metagenomes</taxon>
        <taxon>ecological metagenomes</taxon>
    </lineage>
</organism>
<dbReference type="AlphaFoldDB" id="X0VGT4"/>